<protein>
    <submittedName>
        <fullName evidence="1">Uncharacterized protein</fullName>
    </submittedName>
</protein>
<accession>A0A2S8S5H8</accession>
<comment type="caution">
    <text evidence="1">The sequence shown here is derived from an EMBL/GenBank/DDBJ whole genome shotgun (WGS) entry which is preliminary data.</text>
</comment>
<dbReference type="AlphaFoldDB" id="A0A2S8S5H8"/>
<organism evidence="1 2">
    <name type="scientific">Albidovulum denitrificans</name>
    <dbReference type="NCBI Taxonomy" id="404881"/>
    <lineage>
        <taxon>Bacteria</taxon>
        <taxon>Pseudomonadati</taxon>
        <taxon>Pseudomonadota</taxon>
        <taxon>Alphaproteobacteria</taxon>
        <taxon>Rhodobacterales</taxon>
        <taxon>Paracoccaceae</taxon>
        <taxon>Albidovulum</taxon>
    </lineage>
</organism>
<proteinExistence type="predicted"/>
<name>A0A2S8S5H8_9RHOB</name>
<dbReference type="EMBL" id="PVEP01000006">
    <property type="protein sequence ID" value="PQV56071.1"/>
    <property type="molecule type" value="Genomic_DNA"/>
</dbReference>
<evidence type="ECO:0000313" key="1">
    <source>
        <dbReference type="EMBL" id="PQV56071.1"/>
    </source>
</evidence>
<gene>
    <name evidence="1" type="ORF">LX70_02956</name>
</gene>
<evidence type="ECO:0000313" key="2">
    <source>
        <dbReference type="Proteomes" id="UP000238338"/>
    </source>
</evidence>
<keyword evidence="2" id="KW-1185">Reference proteome</keyword>
<dbReference type="Proteomes" id="UP000238338">
    <property type="component" value="Unassembled WGS sequence"/>
</dbReference>
<sequence length="227" mass="24704">MSGISPPLNDILRGIRSGMTAGRIAITPFREIVPPPVRGFVGDLVSGVDFFANKVDRASSFVARNFMDSDRVWRRDGCWTLGELAARPDGDSIFAPLAHGVLRSAYRRFATGEFLVSEMRASLAFSQAVAVSDRDHSLLPVELLRRLLDGEVIHRAPFGEPVEGEAARLSAIALILWLLADRTPQTEDNDLLDVCCDAAGHIDRHLSVETSDPAAIVVAISECARLI</sequence>
<dbReference type="RefSeq" id="WP_146111616.1">
    <property type="nucleotide sequence ID" value="NZ_PVEP01000006.1"/>
</dbReference>
<reference evidence="1 2" key="1">
    <citation type="submission" date="2018-02" db="EMBL/GenBank/DDBJ databases">
        <title>Genomic Encyclopedia of Archaeal and Bacterial Type Strains, Phase II (KMG-II): from individual species to whole genera.</title>
        <authorList>
            <person name="Goeker M."/>
        </authorList>
    </citation>
    <scope>NUCLEOTIDE SEQUENCE [LARGE SCALE GENOMIC DNA]</scope>
    <source>
        <strain evidence="1 2">DSM 18921</strain>
    </source>
</reference>